<reference evidence="2" key="1">
    <citation type="submission" date="2020-06" db="EMBL/GenBank/DDBJ databases">
        <authorList>
            <consortium name="Plant Systems Biology data submission"/>
        </authorList>
    </citation>
    <scope>NUCLEOTIDE SEQUENCE</scope>
    <source>
        <strain evidence="2">D6</strain>
    </source>
</reference>
<dbReference type="OrthoDB" id="41331at2759"/>
<organism evidence="2 3">
    <name type="scientific">Seminavis robusta</name>
    <dbReference type="NCBI Taxonomy" id="568900"/>
    <lineage>
        <taxon>Eukaryota</taxon>
        <taxon>Sar</taxon>
        <taxon>Stramenopiles</taxon>
        <taxon>Ochrophyta</taxon>
        <taxon>Bacillariophyta</taxon>
        <taxon>Bacillariophyceae</taxon>
        <taxon>Bacillariophycidae</taxon>
        <taxon>Naviculales</taxon>
        <taxon>Naviculaceae</taxon>
        <taxon>Seminavis</taxon>
    </lineage>
</organism>
<keyword evidence="1" id="KW-0812">Transmembrane</keyword>
<protein>
    <submittedName>
        <fullName evidence="2">Uncharacterized protein</fullName>
    </submittedName>
</protein>
<dbReference type="AlphaFoldDB" id="A0A9N8D9Z8"/>
<comment type="caution">
    <text evidence="2">The sequence shown here is derived from an EMBL/GenBank/DDBJ whole genome shotgun (WGS) entry which is preliminary data.</text>
</comment>
<evidence type="ECO:0000256" key="1">
    <source>
        <dbReference type="SAM" id="Phobius"/>
    </source>
</evidence>
<dbReference type="Proteomes" id="UP001153069">
    <property type="component" value="Unassembled WGS sequence"/>
</dbReference>
<keyword evidence="1" id="KW-0472">Membrane</keyword>
<gene>
    <name evidence="2" type="ORF">SEMRO_7_G006390.1</name>
</gene>
<keyword evidence="3" id="KW-1185">Reference proteome</keyword>
<name>A0A9N8D9Z8_9STRA</name>
<sequence>MTTSPQENDVVMARVRERQWIYLGPIAAAPIAHICVTLYRDAKTPRAKQLLFGVGVIGTTVLTIGTRLYLMHHAGYPGGTNPEMANRERLVTLDEKKRMENPSLTTIAKEAFRGFG</sequence>
<evidence type="ECO:0000313" key="3">
    <source>
        <dbReference type="Proteomes" id="UP001153069"/>
    </source>
</evidence>
<accession>A0A9N8D9Z8</accession>
<feature type="transmembrane region" description="Helical" evidence="1">
    <location>
        <begin position="51"/>
        <end position="70"/>
    </location>
</feature>
<evidence type="ECO:0000313" key="2">
    <source>
        <dbReference type="EMBL" id="CAB9496670.1"/>
    </source>
</evidence>
<keyword evidence="1" id="KW-1133">Transmembrane helix</keyword>
<proteinExistence type="predicted"/>
<dbReference type="EMBL" id="CAICTM010000007">
    <property type="protein sequence ID" value="CAB9496670.1"/>
    <property type="molecule type" value="Genomic_DNA"/>
</dbReference>
<feature type="transmembrane region" description="Helical" evidence="1">
    <location>
        <begin position="20"/>
        <end position="39"/>
    </location>
</feature>